<dbReference type="NCBIfam" id="TIGR00163">
    <property type="entry name" value="PS_decarb"/>
    <property type="match status" value="1"/>
</dbReference>
<dbReference type="GeneID" id="108671738"/>
<evidence type="ECO:0000256" key="8">
    <source>
        <dbReference type="ARBA" id="ARBA00023209"/>
    </source>
</evidence>
<comment type="similarity">
    <text evidence="13">Belongs to the phosphatidylserine decarboxylase family. PSD-B subfamily. Eukaryotic type I sub-subfamily.</text>
</comment>
<keyword evidence="5 13" id="KW-1133">Transmembrane helix</keyword>
<evidence type="ECO:0000256" key="9">
    <source>
        <dbReference type="ARBA" id="ARBA00023239"/>
    </source>
</evidence>
<dbReference type="GO" id="GO:0005743">
    <property type="term" value="C:mitochondrial inner membrane"/>
    <property type="evidence" value="ECO:0007669"/>
    <property type="project" value="UniProtKB-SubCell"/>
</dbReference>
<gene>
    <name evidence="16" type="primary">LOC108671738</name>
</gene>
<evidence type="ECO:0000256" key="6">
    <source>
        <dbReference type="ARBA" id="ARBA00023098"/>
    </source>
</evidence>
<evidence type="ECO:0000313" key="15">
    <source>
        <dbReference type="Proteomes" id="UP000694843"/>
    </source>
</evidence>
<keyword evidence="11 13" id="KW-0670">Pyruvate</keyword>
<keyword evidence="2 13" id="KW-0444">Lipid biosynthesis</keyword>
<feature type="chain" id="PRO_5035024093" description="Phosphatidylserine decarboxylase alpha chain" evidence="13">
    <location>
        <begin position="399"/>
        <end position="452"/>
    </location>
</feature>
<evidence type="ECO:0000256" key="13">
    <source>
        <dbReference type="HAMAP-Rule" id="MF_03208"/>
    </source>
</evidence>
<comment type="PTM">
    <text evidence="13">Is synthesized initially as an inactive proenzyme. Formation of the active enzyme involves a self-maturation process in which the active site pyruvoyl group is generated from an internal serine residue via an autocatalytic post-translational modification. Two non-identical subunits are generated from the proenzyme in this reaction, and the pyruvate is formed at the N-terminus of the alpha chain, which is derived from the carboxyl end of the proenzyme. The autoendoproteolytic cleavage occurs by a canonical serine protease mechanism, in which the side chain hydroxyl group of the serine supplies its oxygen atom to form the C-terminus of the beta chain, while the remainder of the serine residue undergoes an oxidative deamination to produce ammonia and the pyruvoyl prosthetic group on the alpha chain. During this reaction, the Ser that is part of the protease active site of the proenzyme becomes the pyruvoyl prosthetic group, which constitutes an essential element of the active site of the mature decarboxylase.</text>
</comment>
<dbReference type="EC" id="4.1.1.65" evidence="13"/>
<dbReference type="CTD" id="23761"/>
<feature type="active site" description="Schiff-base intermediate with substrate; via pyruvic acid; for decarboxylase activity" evidence="13">
    <location>
        <position position="399"/>
    </location>
</feature>
<accession>A0A8B7NM92</accession>
<keyword evidence="3 13" id="KW-0812">Transmembrane</keyword>
<dbReference type="OrthoDB" id="4330at2759"/>
<dbReference type="PANTHER" id="PTHR10067">
    <property type="entry name" value="PHOSPHATIDYLSERINE DECARBOXYLASE"/>
    <property type="match status" value="1"/>
</dbReference>
<keyword evidence="6 13" id="KW-0443">Lipid metabolism</keyword>
<evidence type="ECO:0000256" key="2">
    <source>
        <dbReference type="ARBA" id="ARBA00022516"/>
    </source>
</evidence>
<feature type="site" description="Cleavage (non-hydrolytic); by autocatalysis" evidence="13">
    <location>
        <begin position="398"/>
        <end position="399"/>
    </location>
</feature>
<dbReference type="UniPathway" id="UPA00558">
    <property type="reaction ID" value="UER00616"/>
</dbReference>
<comment type="catalytic activity">
    <reaction evidence="13">
        <text>a 1,2-diacyl-sn-glycero-3-phospho-L-serine + H(+) = a 1,2-diacyl-sn-glycero-3-phosphoethanolamine + CO2</text>
        <dbReference type="Rhea" id="RHEA:20828"/>
        <dbReference type="ChEBI" id="CHEBI:15378"/>
        <dbReference type="ChEBI" id="CHEBI:16526"/>
        <dbReference type="ChEBI" id="CHEBI:57262"/>
        <dbReference type="ChEBI" id="CHEBI:64612"/>
        <dbReference type="EC" id="4.1.1.65"/>
    </reaction>
</comment>
<proteinExistence type="inferred from homology"/>
<evidence type="ECO:0000256" key="7">
    <source>
        <dbReference type="ARBA" id="ARBA00023136"/>
    </source>
</evidence>
<keyword evidence="13" id="KW-0999">Mitochondrion inner membrane</keyword>
<dbReference type="KEGG" id="hazt:108671738"/>
<sequence length="452" mass="49991">MQPHYLNADLTKSFLEVQPYVVPAVVRSPAATLAAAAVYAAQERPVIVKGVKRLQFFLFSISCLLLISGIGGEAMASFTRYLRSLKWTPLPLGVGFAVIAATQYRHTRKREEQRLAAEGAACIARPWEVQVYKLLPLRHFSRFWGWINDIELPLWCRSTVLGSYVRTFGCDMTEAEVEDILQYNSLSSLFRRSLKPSSRPVNAASALTSPVDGTILQAGRVSCGTLHQIKGVTYSLGSFLGPNIWSGVSPDDGATADDSCYHNSCITDPDANELHQVVLYLAPGDYHRFHSPADWKVIHRRHFPGELLSVNPSFAAWIPNLFVLNERVAYIGTWKYGFFSMTAVGATNVGSVKTYFDEDLRTNERCRPSCTFSDKTFEGPGHNFTFSKGAPFGEFNLGSTIVLLFEAPKNSVMSVLPGQKIKMGEALLAPETFTDKTAGSDKDCVHNKGVER</sequence>
<dbReference type="InterPro" id="IPR033177">
    <property type="entry name" value="PSD-B"/>
</dbReference>
<keyword evidence="13" id="KW-0865">Zymogen</keyword>
<feature type="topological domain" description="Mitochondrial intermembrane" evidence="13">
    <location>
        <begin position="110"/>
        <end position="452"/>
    </location>
</feature>
<dbReference type="PANTHER" id="PTHR10067:SF6">
    <property type="entry name" value="PHOSPHATIDYLSERINE DECARBOXYLASE PROENZYME, MITOCHONDRIAL"/>
    <property type="match status" value="1"/>
</dbReference>
<dbReference type="OMA" id="HSPASWV"/>
<evidence type="ECO:0000313" key="16">
    <source>
        <dbReference type="RefSeq" id="XP_018014798.1"/>
    </source>
</evidence>
<comment type="pathway">
    <text evidence="13">Phospholipid metabolism; phosphatidylethanolamine biosynthesis; phosphatidylethanolamine from CDP-diacylglycerol: step 2/2.</text>
</comment>
<dbReference type="AlphaFoldDB" id="A0A8B7NM92"/>
<organism evidence="15 16">
    <name type="scientific">Hyalella azteca</name>
    <name type="common">Amphipod</name>
    <dbReference type="NCBI Taxonomy" id="294128"/>
    <lineage>
        <taxon>Eukaryota</taxon>
        <taxon>Metazoa</taxon>
        <taxon>Ecdysozoa</taxon>
        <taxon>Arthropoda</taxon>
        <taxon>Crustacea</taxon>
        <taxon>Multicrustacea</taxon>
        <taxon>Malacostraca</taxon>
        <taxon>Eumalacostraca</taxon>
        <taxon>Peracarida</taxon>
        <taxon>Amphipoda</taxon>
        <taxon>Senticaudata</taxon>
        <taxon>Talitrida</taxon>
        <taxon>Talitroidea</taxon>
        <taxon>Hyalellidae</taxon>
        <taxon>Hyalella</taxon>
    </lineage>
</organism>
<feature type="active site" description="Charge relay system; for autoendoproteolytic cleavage activity" evidence="13">
    <location>
        <position position="399"/>
    </location>
</feature>
<comment type="subcellular location">
    <molecule>Phosphatidylserine decarboxylase beta chain</molecule>
    <subcellularLocation>
        <location evidence="13">Mitochondrion inner membrane</location>
        <topology evidence="13">Single-pass membrane protein</topology>
        <orientation evidence="13">Intermembrane side</orientation>
    </subcellularLocation>
</comment>
<evidence type="ECO:0000256" key="10">
    <source>
        <dbReference type="ARBA" id="ARBA00023264"/>
    </source>
</evidence>
<dbReference type="GO" id="GO:0004609">
    <property type="term" value="F:phosphatidylserine decarboxylase activity"/>
    <property type="evidence" value="ECO:0007669"/>
    <property type="project" value="UniProtKB-UniRule"/>
</dbReference>
<dbReference type="InterPro" id="IPR003817">
    <property type="entry name" value="PS_Dcarbxylase"/>
</dbReference>
<dbReference type="GO" id="GO:0006646">
    <property type="term" value="P:phosphatidylethanolamine biosynthetic process"/>
    <property type="evidence" value="ECO:0007669"/>
    <property type="project" value="UniProtKB-UniRule"/>
</dbReference>
<feature type="active site" description="Charge relay system; for autoendoproteolytic cleavage activity" evidence="13">
    <location>
        <position position="290"/>
    </location>
</feature>
<feature type="topological domain" description="Mitochondrial matrix" evidence="13">
    <location>
        <begin position="1"/>
        <end position="90"/>
    </location>
</feature>
<dbReference type="InterPro" id="IPR033661">
    <property type="entry name" value="PSD_type1_euk"/>
</dbReference>
<dbReference type="Pfam" id="PF02666">
    <property type="entry name" value="PS_Dcarbxylase"/>
    <property type="match status" value="1"/>
</dbReference>
<feature type="transmembrane region" description="Helical" evidence="14">
    <location>
        <begin position="20"/>
        <end position="42"/>
    </location>
</feature>
<feature type="transmembrane region" description="Helical" evidence="14">
    <location>
        <begin position="54"/>
        <end position="75"/>
    </location>
</feature>
<keyword evidence="15" id="KW-1185">Reference proteome</keyword>
<dbReference type="GO" id="GO:0016540">
    <property type="term" value="P:protein autoprocessing"/>
    <property type="evidence" value="ECO:0007669"/>
    <property type="project" value="UniProtKB-UniRule"/>
</dbReference>
<comment type="cofactor">
    <cofactor evidence="13">
        <name>pyruvate</name>
        <dbReference type="ChEBI" id="CHEBI:15361"/>
    </cofactor>
    <text evidence="13">Binds 1 pyruvoyl group covalently per subunit.</text>
</comment>
<feature type="modified residue" description="Pyruvic acid (Ser); by autocatalysis" evidence="13">
    <location>
        <position position="399"/>
    </location>
</feature>
<feature type="chain" id="PRO_5035024094" description="Phosphatidylserine decarboxylase beta chain" evidence="13">
    <location>
        <begin position="1"/>
        <end position="398"/>
    </location>
</feature>
<dbReference type="RefSeq" id="XP_018014798.1">
    <property type="nucleotide sequence ID" value="XM_018159309.1"/>
</dbReference>
<keyword evidence="13" id="KW-0496">Mitochondrion</keyword>
<reference evidence="16" key="1">
    <citation type="submission" date="2025-08" db="UniProtKB">
        <authorList>
            <consortium name="RefSeq"/>
        </authorList>
    </citation>
    <scope>IDENTIFICATION</scope>
    <source>
        <tissue evidence="16">Whole organism</tissue>
    </source>
</reference>
<evidence type="ECO:0000256" key="1">
    <source>
        <dbReference type="ARBA" id="ARBA00005189"/>
    </source>
</evidence>
<keyword evidence="8 13" id="KW-0594">Phospholipid biosynthesis</keyword>
<evidence type="ECO:0000256" key="11">
    <source>
        <dbReference type="ARBA" id="ARBA00023317"/>
    </source>
</evidence>
<comment type="function">
    <text evidence="12">Catalyzes the formation of phosphatidylethanolamine (PtdEtn) from phosphatidylserine (PtdSer). Plays a central role in phospholipid metabolism and in the interorganelle trafficking of phosphatidylserine. May be involved in lipid droplet biogenesis at the endoplasmic reticulum membrane.</text>
</comment>
<keyword evidence="10 13" id="KW-1208">Phospholipid metabolism</keyword>
<name>A0A8B7NM92_HYAAZ</name>
<evidence type="ECO:0000256" key="14">
    <source>
        <dbReference type="SAM" id="Phobius"/>
    </source>
</evidence>
<comment type="pathway">
    <text evidence="1">Lipid metabolism.</text>
</comment>
<protein>
    <recommendedName>
        <fullName evidence="13">Phosphatidylserine decarboxylase proenzyme, mitochondrial</fullName>
        <ecNumber evidence="13">4.1.1.65</ecNumber>
    </recommendedName>
    <component>
        <recommendedName>
            <fullName evidence="13">Phosphatidylserine decarboxylase beta chain</fullName>
        </recommendedName>
    </component>
    <component>
        <recommendedName>
            <fullName evidence="13">Phosphatidylserine decarboxylase alpha chain</fullName>
        </recommendedName>
    </component>
</protein>
<feature type="active site" description="Charge relay system; for autoendoproteolytic cleavage activity" evidence="13">
    <location>
        <position position="212"/>
    </location>
</feature>
<dbReference type="HAMAP" id="MF_03208">
    <property type="entry name" value="PS_decarb_PSD_B_type1_euk"/>
    <property type="match status" value="1"/>
</dbReference>
<dbReference type="Proteomes" id="UP000694843">
    <property type="component" value="Unplaced"/>
</dbReference>
<keyword evidence="4 13" id="KW-0210">Decarboxylase</keyword>
<evidence type="ECO:0000256" key="3">
    <source>
        <dbReference type="ARBA" id="ARBA00022692"/>
    </source>
</evidence>
<evidence type="ECO:0000256" key="5">
    <source>
        <dbReference type="ARBA" id="ARBA00022989"/>
    </source>
</evidence>
<keyword evidence="9 13" id="KW-0456">Lyase</keyword>
<evidence type="ECO:0000256" key="12">
    <source>
        <dbReference type="ARBA" id="ARBA00045136"/>
    </source>
</evidence>
<evidence type="ECO:0000256" key="4">
    <source>
        <dbReference type="ARBA" id="ARBA00022793"/>
    </source>
</evidence>
<comment type="subunit">
    <text evidence="13">Heterodimer of a large membrane-associated beta subunit and a small pyruvoyl-containing alpha subunit.</text>
</comment>
<keyword evidence="7 13" id="KW-0472">Membrane</keyword>
<comment type="subcellular location">
    <molecule>Phosphatidylserine decarboxylase alpha chain</molecule>
    <subcellularLocation>
        <location evidence="13">Mitochondrion inner membrane</location>
        <topology evidence="13">Peripheral membrane protein</topology>
        <orientation evidence="13">Intermembrane side</orientation>
    </subcellularLocation>
    <text evidence="13">Anchored to the mitochondrial inner membrane through its interaction with the integral membrane beta chain.</text>
</comment>